<feature type="region of interest" description="Disordered" evidence="1">
    <location>
        <begin position="37"/>
        <end position="56"/>
    </location>
</feature>
<dbReference type="Proteomes" id="UP000272778">
    <property type="component" value="Unassembled WGS sequence"/>
</dbReference>
<organism evidence="2 3">
    <name type="scientific">Paraburkholderia dinghuensis</name>
    <dbReference type="NCBI Taxonomy" id="2305225"/>
    <lineage>
        <taxon>Bacteria</taxon>
        <taxon>Pseudomonadati</taxon>
        <taxon>Pseudomonadota</taxon>
        <taxon>Betaproteobacteria</taxon>
        <taxon>Burkholderiales</taxon>
        <taxon>Burkholderiaceae</taxon>
        <taxon>Paraburkholderia</taxon>
    </lineage>
</organism>
<evidence type="ECO:0000313" key="2">
    <source>
        <dbReference type="EMBL" id="RQH04402.1"/>
    </source>
</evidence>
<evidence type="ECO:0000256" key="1">
    <source>
        <dbReference type="SAM" id="MobiDB-lite"/>
    </source>
</evidence>
<gene>
    <name evidence="2" type="ORF">D1Y85_18230</name>
</gene>
<accession>A0A3N6N656</accession>
<reference evidence="2 3" key="1">
    <citation type="submission" date="2018-11" db="EMBL/GenBank/DDBJ databases">
        <title>Paraburkholderia sp. DHOA04, isolated from soil.</title>
        <authorList>
            <person name="Gao Z.-H."/>
            <person name="Qiu L.-H."/>
            <person name="Fu J.-C."/>
        </authorList>
    </citation>
    <scope>NUCLEOTIDE SEQUENCE [LARGE SCALE GENOMIC DNA]</scope>
    <source>
        <strain evidence="2 3">DHOA04</strain>
    </source>
</reference>
<name>A0A3N6N656_9BURK</name>
<feature type="compositionally biased region" description="Basic and acidic residues" evidence="1">
    <location>
        <begin position="37"/>
        <end position="47"/>
    </location>
</feature>
<dbReference type="RefSeq" id="WP_124152479.1">
    <property type="nucleotide sequence ID" value="NZ_RQIS01000013.1"/>
</dbReference>
<dbReference type="AlphaFoldDB" id="A0A3N6N656"/>
<protein>
    <submittedName>
        <fullName evidence="2">Uncharacterized protein</fullName>
    </submittedName>
</protein>
<sequence length="155" mass="16809">MTSLDMAASGSSKDRAAKSCFACGTVRNRVTGSMKVHGDRVAGDRRQPWVADSPGLAGATSGTPSALVARVATQAFQIFVGPSSGVKREQANLRRWPTAVRCGRPKPTHIRPSICVLLMATSKVQQSFVRQYNRRDIGESSPSANQNFDNFEWLL</sequence>
<comment type="caution">
    <text evidence="2">The sequence shown here is derived from an EMBL/GenBank/DDBJ whole genome shotgun (WGS) entry which is preliminary data.</text>
</comment>
<evidence type="ECO:0000313" key="3">
    <source>
        <dbReference type="Proteomes" id="UP000272778"/>
    </source>
</evidence>
<keyword evidence="3" id="KW-1185">Reference proteome</keyword>
<dbReference type="EMBL" id="RQIS01000013">
    <property type="protein sequence ID" value="RQH04402.1"/>
    <property type="molecule type" value="Genomic_DNA"/>
</dbReference>
<proteinExistence type="predicted"/>